<evidence type="ECO:0000313" key="2">
    <source>
        <dbReference type="EMBL" id="SQI42743.1"/>
    </source>
</evidence>
<proteinExistence type="predicted"/>
<dbReference type="KEGG" id="lri:NCTC12151_02696"/>
<evidence type="ECO:0000313" key="3">
    <source>
        <dbReference type="Proteomes" id="UP000249005"/>
    </source>
</evidence>
<accession>A0A2X4UV39</accession>
<dbReference type="Pfam" id="PF12762">
    <property type="entry name" value="DDE_Tnp_IS1595"/>
    <property type="match status" value="1"/>
</dbReference>
<organism evidence="2 3">
    <name type="scientific">Leminorella richardii</name>
    <dbReference type="NCBI Taxonomy" id="158841"/>
    <lineage>
        <taxon>Bacteria</taxon>
        <taxon>Pseudomonadati</taxon>
        <taxon>Pseudomonadota</taxon>
        <taxon>Gammaproteobacteria</taxon>
        <taxon>Enterobacterales</taxon>
        <taxon>Budviciaceae</taxon>
        <taxon>Leminorella</taxon>
    </lineage>
</organism>
<dbReference type="PANTHER" id="PTHR47163:SF2">
    <property type="entry name" value="SI:DKEY-17M8.2"/>
    <property type="match status" value="1"/>
</dbReference>
<dbReference type="InterPro" id="IPR024445">
    <property type="entry name" value="Tnp_ISXO2-like"/>
</dbReference>
<dbReference type="EMBL" id="LS483470">
    <property type="protein sequence ID" value="SQI42743.1"/>
    <property type="molecule type" value="Genomic_DNA"/>
</dbReference>
<dbReference type="NCBIfam" id="NF033547">
    <property type="entry name" value="transpos_IS1595"/>
    <property type="match status" value="1"/>
</dbReference>
<dbReference type="Proteomes" id="UP000249005">
    <property type="component" value="Chromosome 1"/>
</dbReference>
<dbReference type="SMART" id="SM01126">
    <property type="entry name" value="DDE_Tnp_IS1595"/>
    <property type="match status" value="1"/>
</dbReference>
<dbReference type="PANTHER" id="PTHR47163">
    <property type="entry name" value="DDE_TNP_IS1595 DOMAIN-CONTAINING PROTEIN"/>
    <property type="match status" value="1"/>
</dbReference>
<sequence length="309" mass="34600">MCSITISVFQFIQKFPDEKSARAYIESKRWGDHPRCPKCGSVHRIQKRKIEGYYRCLACPLDFTVRTGTIFERSHIPLHKWLFAIYQVVTARKGISSLQLSKELGITQKSAWFLLQRIRSAFGKNDDGQNGFLSGIVEVDETYIGGKETNKHASKKLNAGRGTVGKIPVIGMIERGGAVRAMVLSSTSAKAIQAAVKAVVAPGSVLCTDEHASYKGMPEYSHHPVNHSAKEFVDGMASTNSIESVWALLKRGFYGTYHFFSGKHLQRYIDEFTFRLNQGNVKYKTMERVDAVLGRAFGCRLSYSNLIKC</sequence>
<keyword evidence="3" id="KW-1185">Reference proteome</keyword>
<dbReference type="InterPro" id="IPR024442">
    <property type="entry name" value="Transposase_Zn_ribbon"/>
</dbReference>
<gene>
    <name evidence="2" type="ORF">NCTC12151_02696</name>
</gene>
<reference evidence="2 3" key="1">
    <citation type="submission" date="2018-06" db="EMBL/GenBank/DDBJ databases">
        <authorList>
            <consortium name="Pathogen Informatics"/>
            <person name="Doyle S."/>
        </authorList>
    </citation>
    <scope>NUCLEOTIDE SEQUENCE [LARGE SCALE GENOMIC DNA]</scope>
    <source>
        <strain evidence="2 3">NCTC12151</strain>
    </source>
</reference>
<evidence type="ECO:0000259" key="1">
    <source>
        <dbReference type="SMART" id="SM01126"/>
    </source>
</evidence>
<name>A0A2X4UV39_9GAMM</name>
<dbReference type="Pfam" id="PF12760">
    <property type="entry name" value="Zn_ribbon_IS1595"/>
    <property type="match status" value="1"/>
</dbReference>
<dbReference type="RefSeq" id="WP_415270868.1">
    <property type="nucleotide sequence ID" value="NZ_LR698987.1"/>
</dbReference>
<protein>
    <submittedName>
        <fullName evidence="2">Transposase and inactivated derivatives</fullName>
    </submittedName>
</protein>
<feature type="domain" description="ISXO2-like transposase" evidence="1">
    <location>
        <begin position="132"/>
        <end position="277"/>
    </location>
</feature>
<dbReference type="AlphaFoldDB" id="A0A2X4UV39"/>
<dbReference type="InterPro" id="IPR053164">
    <property type="entry name" value="IS1016-like_transposase"/>
</dbReference>